<dbReference type="EMBL" id="CAFBOL010000074">
    <property type="protein sequence ID" value="CAB5002711.1"/>
    <property type="molecule type" value="Genomic_DNA"/>
</dbReference>
<dbReference type="SUPFAM" id="SSF88723">
    <property type="entry name" value="PIN domain-like"/>
    <property type="match status" value="1"/>
</dbReference>
<evidence type="ECO:0000259" key="5">
    <source>
        <dbReference type="Pfam" id="PF01850"/>
    </source>
</evidence>
<dbReference type="EMBL" id="CAFBMT010000015">
    <property type="protein sequence ID" value="CAB4944848.1"/>
    <property type="molecule type" value="Genomic_DNA"/>
</dbReference>
<organism evidence="6">
    <name type="scientific">freshwater metagenome</name>
    <dbReference type="NCBI Taxonomy" id="449393"/>
    <lineage>
        <taxon>unclassified sequences</taxon>
        <taxon>metagenomes</taxon>
        <taxon>ecological metagenomes</taxon>
    </lineage>
</organism>
<keyword evidence="3" id="KW-0479">Metal-binding</keyword>
<evidence type="ECO:0000313" key="6">
    <source>
        <dbReference type="EMBL" id="CAB4365699.1"/>
    </source>
</evidence>
<dbReference type="InterPro" id="IPR029060">
    <property type="entry name" value="PIN-like_dom_sf"/>
</dbReference>
<evidence type="ECO:0000313" key="10">
    <source>
        <dbReference type="EMBL" id="CAB5002711.1"/>
    </source>
</evidence>
<dbReference type="CDD" id="cd09872">
    <property type="entry name" value="PIN_Sll0205-like"/>
    <property type="match status" value="1"/>
</dbReference>
<evidence type="ECO:0000256" key="2">
    <source>
        <dbReference type="ARBA" id="ARBA00022722"/>
    </source>
</evidence>
<evidence type="ECO:0000313" key="7">
    <source>
        <dbReference type="EMBL" id="CAB4743563.1"/>
    </source>
</evidence>
<proteinExistence type="inferred from homology"/>
<evidence type="ECO:0000256" key="3">
    <source>
        <dbReference type="ARBA" id="ARBA00022723"/>
    </source>
</evidence>
<protein>
    <submittedName>
        <fullName evidence="6">Unannotated protein</fullName>
    </submittedName>
</protein>
<sequence>MPSADSLLLDTHALLWWQAGSDRLSARARRAIDAAPRLFLAAASVYELAALVGQGRVALDRPTQIWVHDLLSDGIVTLAELTPTIAVAAAHLDDFPGDLTDRMIYATAVQNSLPLVSKDPLLEEYARSQGDVTLLW</sequence>
<dbReference type="GO" id="GO:0046872">
    <property type="term" value="F:metal ion binding"/>
    <property type="evidence" value="ECO:0007669"/>
    <property type="project" value="UniProtKB-KW"/>
</dbReference>
<reference evidence="6" key="1">
    <citation type="submission" date="2020-05" db="EMBL/GenBank/DDBJ databases">
        <authorList>
            <person name="Chiriac C."/>
            <person name="Salcher M."/>
            <person name="Ghai R."/>
            <person name="Kavagutti S V."/>
        </authorList>
    </citation>
    <scope>NUCLEOTIDE SEQUENCE</scope>
</reference>
<dbReference type="Pfam" id="PF01850">
    <property type="entry name" value="PIN"/>
    <property type="match status" value="1"/>
</dbReference>
<dbReference type="PANTHER" id="PTHR36173">
    <property type="entry name" value="RIBONUCLEASE VAPC16-RELATED"/>
    <property type="match status" value="1"/>
</dbReference>
<dbReference type="InterPro" id="IPR022907">
    <property type="entry name" value="VapC_family"/>
</dbReference>
<dbReference type="EMBL" id="CAESGF010000042">
    <property type="protein sequence ID" value="CAB4365699.1"/>
    <property type="molecule type" value="Genomic_DNA"/>
</dbReference>
<dbReference type="InterPro" id="IPR002716">
    <property type="entry name" value="PIN_dom"/>
</dbReference>
<keyword evidence="4" id="KW-0378">Hydrolase</keyword>
<feature type="domain" description="PIN" evidence="5">
    <location>
        <begin position="8"/>
        <end position="126"/>
    </location>
</feature>
<evidence type="ECO:0000313" key="8">
    <source>
        <dbReference type="EMBL" id="CAB4852031.1"/>
    </source>
</evidence>
<dbReference type="PANTHER" id="PTHR36173:SF1">
    <property type="entry name" value="RIBONUCLEASE VAPC22"/>
    <property type="match status" value="1"/>
</dbReference>
<dbReference type="GO" id="GO:0016787">
    <property type="term" value="F:hydrolase activity"/>
    <property type="evidence" value="ECO:0007669"/>
    <property type="project" value="UniProtKB-KW"/>
</dbReference>
<evidence type="ECO:0000256" key="4">
    <source>
        <dbReference type="ARBA" id="ARBA00022801"/>
    </source>
</evidence>
<evidence type="ECO:0000256" key="1">
    <source>
        <dbReference type="ARBA" id="ARBA00022649"/>
    </source>
</evidence>
<dbReference type="EMBL" id="CAFBIY010000107">
    <property type="protein sequence ID" value="CAB4852031.1"/>
    <property type="molecule type" value="Genomic_DNA"/>
</dbReference>
<dbReference type="InterPro" id="IPR041705">
    <property type="entry name" value="PIN_Sll0205"/>
</dbReference>
<dbReference type="InterPro" id="IPR052919">
    <property type="entry name" value="TA_system_RNase"/>
</dbReference>
<dbReference type="AlphaFoldDB" id="A0A6J6ABX6"/>
<dbReference type="EMBL" id="CAEZYF010000029">
    <property type="protein sequence ID" value="CAB4743563.1"/>
    <property type="molecule type" value="Genomic_DNA"/>
</dbReference>
<dbReference type="Gene3D" id="3.40.50.1010">
    <property type="entry name" value="5'-nuclease"/>
    <property type="match status" value="1"/>
</dbReference>
<accession>A0A6J6ABX6</accession>
<evidence type="ECO:0000313" key="9">
    <source>
        <dbReference type="EMBL" id="CAB4944848.1"/>
    </source>
</evidence>
<gene>
    <name evidence="7" type="ORF">UFOPK2656_03074</name>
    <name evidence="8" type="ORF">UFOPK3267_01851</name>
    <name evidence="9" type="ORF">UFOPK3651_02445</name>
    <name evidence="10" type="ORF">UFOPK3931_02261</name>
    <name evidence="6" type="ORF">UFOPK4189_03441</name>
</gene>
<dbReference type="GO" id="GO:0004540">
    <property type="term" value="F:RNA nuclease activity"/>
    <property type="evidence" value="ECO:0007669"/>
    <property type="project" value="InterPro"/>
</dbReference>
<name>A0A6J6ABX6_9ZZZZ</name>
<dbReference type="HAMAP" id="MF_00265">
    <property type="entry name" value="VapC_Nob1"/>
    <property type="match status" value="1"/>
</dbReference>
<keyword evidence="2" id="KW-0540">Nuclease</keyword>
<keyword evidence="1" id="KW-1277">Toxin-antitoxin system</keyword>